<organism evidence="3 5">
    <name type="scientific">Bursaphelenchus xylophilus</name>
    <name type="common">Pinewood nematode worm</name>
    <name type="synonym">Aphelenchoides xylophilus</name>
    <dbReference type="NCBI Taxonomy" id="6326"/>
    <lineage>
        <taxon>Eukaryota</taxon>
        <taxon>Metazoa</taxon>
        <taxon>Ecdysozoa</taxon>
        <taxon>Nematoda</taxon>
        <taxon>Chromadorea</taxon>
        <taxon>Rhabditida</taxon>
        <taxon>Tylenchina</taxon>
        <taxon>Tylenchomorpha</taxon>
        <taxon>Aphelenchoidea</taxon>
        <taxon>Aphelenchoididae</taxon>
        <taxon>Bursaphelenchus</taxon>
    </lineage>
</organism>
<gene>
    <name evidence="2" type="ORF">BXYJ_LOCUS15008</name>
</gene>
<evidence type="ECO:0000256" key="1">
    <source>
        <dbReference type="SAM" id="Phobius"/>
    </source>
</evidence>
<evidence type="ECO:0000313" key="3">
    <source>
        <dbReference type="Proteomes" id="UP000095284"/>
    </source>
</evidence>
<dbReference type="OrthoDB" id="5816749at2759"/>
<reference evidence="5" key="1">
    <citation type="submission" date="2016-11" db="UniProtKB">
        <authorList>
            <consortium name="WormBaseParasite"/>
        </authorList>
    </citation>
    <scope>IDENTIFICATION</scope>
</reference>
<dbReference type="AlphaFoldDB" id="A0A1I7RRE8"/>
<name>A0A1I7RRE8_BURXY</name>
<keyword evidence="1" id="KW-0812">Transmembrane</keyword>
<proteinExistence type="predicted"/>
<feature type="transmembrane region" description="Helical" evidence="1">
    <location>
        <begin position="15"/>
        <end position="36"/>
    </location>
</feature>
<dbReference type="WBParaSite" id="BXY_0329500.1">
    <property type="protein sequence ID" value="BXY_0329500.1"/>
    <property type="gene ID" value="BXY_0329500"/>
</dbReference>
<keyword evidence="1" id="KW-1133">Transmembrane helix</keyword>
<keyword evidence="1" id="KW-0472">Membrane</keyword>
<dbReference type="EMBL" id="CAJFDI010000006">
    <property type="protein sequence ID" value="CAD5234917.1"/>
    <property type="molecule type" value="Genomic_DNA"/>
</dbReference>
<dbReference type="Proteomes" id="UP000659654">
    <property type="component" value="Unassembled WGS sequence"/>
</dbReference>
<dbReference type="EMBL" id="CAJFCV020000006">
    <property type="protein sequence ID" value="CAG9130986.1"/>
    <property type="molecule type" value="Genomic_DNA"/>
</dbReference>
<keyword evidence="4" id="KW-1185">Reference proteome</keyword>
<dbReference type="SMR" id="A0A1I7RRE8"/>
<accession>A0A1I7RRE8</accession>
<dbReference type="Proteomes" id="UP000095284">
    <property type="component" value="Unplaced"/>
</dbReference>
<feature type="transmembrane region" description="Helical" evidence="1">
    <location>
        <begin position="56"/>
        <end position="79"/>
    </location>
</feature>
<evidence type="ECO:0000313" key="5">
    <source>
        <dbReference type="WBParaSite" id="BXY_0329500.1"/>
    </source>
</evidence>
<sequence length="137" mass="15581">MLKSHENTMPVRKMVLIWTIIMMIGIVCLLLIPAFHFLAYYQHYLLSILPGDYDPIAWSIFFIKSPIATVIMILGLIVYTDLAFPLAMMSFGLILNNVDFGGHLQSDEFNNNIAGQKKVNDLNNNRPKADFKEECVS</sequence>
<dbReference type="Proteomes" id="UP000582659">
    <property type="component" value="Unassembled WGS sequence"/>
</dbReference>
<evidence type="ECO:0000313" key="4">
    <source>
        <dbReference type="Proteomes" id="UP000659654"/>
    </source>
</evidence>
<reference evidence="2" key="2">
    <citation type="submission" date="2020-09" db="EMBL/GenBank/DDBJ databases">
        <authorList>
            <person name="Kikuchi T."/>
        </authorList>
    </citation>
    <scope>NUCLEOTIDE SEQUENCE</scope>
    <source>
        <strain evidence="2">Ka4C1</strain>
    </source>
</reference>
<evidence type="ECO:0000313" key="2">
    <source>
        <dbReference type="EMBL" id="CAD5234917.1"/>
    </source>
</evidence>
<protein>
    <submittedName>
        <fullName evidence="2">(pine wood nematode) hypothetical protein</fullName>
    </submittedName>
</protein>